<dbReference type="PATRIC" id="fig|926566.3.peg.3167"/>
<dbReference type="HOGENOM" id="CLU_066632_1_0_0"/>
<dbReference type="InterPro" id="IPR042242">
    <property type="entry name" value="RecO_C"/>
</dbReference>
<keyword evidence="3 7" id="KW-0227">DNA damage</keyword>
<organism evidence="9 10">
    <name type="scientific">Terriglobus roseus (strain DSM 18391 / NRRL B-41598 / KBS 63)</name>
    <dbReference type="NCBI Taxonomy" id="926566"/>
    <lineage>
        <taxon>Bacteria</taxon>
        <taxon>Pseudomonadati</taxon>
        <taxon>Acidobacteriota</taxon>
        <taxon>Terriglobia</taxon>
        <taxon>Terriglobales</taxon>
        <taxon>Acidobacteriaceae</taxon>
        <taxon>Terriglobus</taxon>
    </lineage>
</organism>
<dbReference type="Pfam" id="PF02565">
    <property type="entry name" value="RecO_C"/>
    <property type="match status" value="1"/>
</dbReference>
<dbReference type="RefSeq" id="WP_014786702.1">
    <property type="nucleotide sequence ID" value="NC_018014.1"/>
</dbReference>
<keyword evidence="5 7" id="KW-0234">DNA repair</keyword>
<evidence type="ECO:0000259" key="8">
    <source>
        <dbReference type="Pfam" id="PF11967"/>
    </source>
</evidence>
<dbReference type="STRING" id="926566.Terro_3223"/>
<dbReference type="Gene3D" id="1.20.1440.120">
    <property type="entry name" value="Recombination protein O, C-terminal domain"/>
    <property type="match status" value="1"/>
</dbReference>
<evidence type="ECO:0000313" key="10">
    <source>
        <dbReference type="Proteomes" id="UP000006056"/>
    </source>
</evidence>
<comment type="function">
    <text evidence="7">Involved in DNA repair and RecF pathway recombination.</text>
</comment>
<evidence type="ECO:0000256" key="7">
    <source>
        <dbReference type="HAMAP-Rule" id="MF_00201"/>
    </source>
</evidence>
<dbReference type="OrthoDB" id="9797083at2"/>
<evidence type="ECO:0000313" key="9">
    <source>
        <dbReference type="EMBL" id="AFL89441.1"/>
    </source>
</evidence>
<dbReference type="SUPFAM" id="SSF50249">
    <property type="entry name" value="Nucleic acid-binding proteins"/>
    <property type="match status" value="1"/>
</dbReference>
<dbReference type="EMBL" id="CP003379">
    <property type="protein sequence ID" value="AFL89441.1"/>
    <property type="molecule type" value="Genomic_DNA"/>
</dbReference>
<dbReference type="PANTHER" id="PTHR33991">
    <property type="entry name" value="DNA REPAIR PROTEIN RECO"/>
    <property type="match status" value="1"/>
</dbReference>
<dbReference type="SUPFAM" id="SSF57863">
    <property type="entry name" value="ArfGap/RecO-like zinc finger"/>
    <property type="match status" value="1"/>
</dbReference>
<dbReference type="KEGG" id="trs:Terro_3223"/>
<dbReference type="InterPro" id="IPR012340">
    <property type="entry name" value="NA-bd_OB-fold"/>
</dbReference>
<dbReference type="InterPro" id="IPR037278">
    <property type="entry name" value="ARFGAP/RecO"/>
</dbReference>
<dbReference type="Proteomes" id="UP000006056">
    <property type="component" value="Chromosome"/>
</dbReference>
<evidence type="ECO:0000256" key="2">
    <source>
        <dbReference type="ARBA" id="ARBA00021310"/>
    </source>
</evidence>
<reference evidence="9 10" key="1">
    <citation type="submission" date="2012-06" db="EMBL/GenBank/DDBJ databases">
        <title>Complete genome of Terriglobus roseus DSM 18391.</title>
        <authorList>
            <consortium name="US DOE Joint Genome Institute (JGI-PGF)"/>
            <person name="Lucas S."/>
            <person name="Copeland A."/>
            <person name="Lapidus A."/>
            <person name="Glavina del Rio T."/>
            <person name="Dalin E."/>
            <person name="Tice H."/>
            <person name="Bruce D."/>
            <person name="Goodwin L."/>
            <person name="Pitluck S."/>
            <person name="Peters L."/>
            <person name="Mikhailova N."/>
            <person name="Munk A.C.C."/>
            <person name="Kyrpides N."/>
            <person name="Mavromatis K."/>
            <person name="Ivanova N."/>
            <person name="Brettin T."/>
            <person name="Detter J.C."/>
            <person name="Han C."/>
            <person name="Larimer F."/>
            <person name="Land M."/>
            <person name="Hauser L."/>
            <person name="Markowitz V."/>
            <person name="Cheng J.-F."/>
            <person name="Hugenholtz P."/>
            <person name="Woyke T."/>
            <person name="Wu D."/>
            <person name="Brambilla E."/>
            <person name="Klenk H.-P."/>
            <person name="Eisen J.A."/>
        </authorList>
    </citation>
    <scope>NUCLEOTIDE SEQUENCE [LARGE SCALE GENOMIC DNA]</scope>
    <source>
        <strain evidence="10">DSM 18391 / NRRL B-41598 / KBS 63</strain>
    </source>
</reference>
<name>I3ZJM3_TERRK</name>
<dbReference type="HAMAP" id="MF_00201">
    <property type="entry name" value="RecO"/>
    <property type="match status" value="1"/>
</dbReference>
<dbReference type="GO" id="GO:0006310">
    <property type="term" value="P:DNA recombination"/>
    <property type="evidence" value="ECO:0007669"/>
    <property type="project" value="UniProtKB-UniRule"/>
</dbReference>
<evidence type="ECO:0000256" key="3">
    <source>
        <dbReference type="ARBA" id="ARBA00022763"/>
    </source>
</evidence>
<dbReference type="InterPro" id="IPR003717">
    <property type="entry name" value="RecO"/>
</dbReference>
<dbReference type="Gene3D" id="2.40.50.140">
    <property type="entry name" value="Nucleic acid-binding proteins"/>
    <property type="match status" value="1"/>
</dbReference>
<evidence type="ECO:0000256" key="5">
    <source>
        <dbReference type="ARBA" id="ARBA00023204"/>
    </source>
</evidence>
<comment type="similarity">
    <text evidence="1 7">Belongs to the RecO family.</text>
</comment>
<accession>I3ZJM3</accession>
<dbReference type="Pfam" id="PF11967">
    <property type="entry name" value="RecO_N"/>
    <property type="match status" value="1"/>
</dbReference>
<dbReference type="GO" id="GO:0006302">
    <property type="term" value="P:double-strand break repair"/>
    <property type="evidence" value="ECO:0007669"/>
    <property type="project" value="TreeGrafter"/>
</dbReference>
<dbReference type="eggNOG" id="COG1381">
    <property type="taxonomic scope" value="Bacteria"/>
</dbReference>
<feature type="domain" description="DNA replication/recombination mediator RecO N-terminal" evidence="8">
    <location>
        <begin position="5"/>
        <end position="79"/>
    </location>
</feature>
<sequence>MASVQQSEGIVLRTWPFGEADLMVAVFTRDQGVVRGVARHAMRSRRRFGGALEPMTYVRAEWAERPKQDVVRLDRFEILWSPLRDPVDYPRAAALAFLAEVLEGALPDRAVEDDVFRLTLAAATHLTGTNLGLPVTYFALWITRLLGWMPDLNRCAISGEPLRREAVYYSPLRDGVFAAKYRPSGSVLLPAEAVATAARIFRKPLPELMEEAEWPRAATLQLRRFAITILERHLEDRLRSSRALASR</sequence>
<dbReference type="InterPro" id="IPR022572">
    <property type="entry name" value="DNA_rep/recomb_RecO_N"/>
</dbReference>
<proteinExistence type="inferred from homology"/>
<gene>
    <name evidence="7" type="primary">recO</name>
    <name evidence="9" type="ordered locus">Terro_3223</name>
</gene>
<dbReference type="GO" id="GO:0043590">
    <property type="term" value="C:bacterial nucleoid"/>
    <property type="evidence" value="ECO:0007669"/>
    <property type="project" value="TreeGrafter"/>
</dbReference>
<evidence type="ECO:0000256" key="1">
    <source>
        <dbReference type="ARBA" id="ARBA00007452"/>
    </source>
</evidence>
<evidence type="ECO:0000256" key="4">
    <source>
        <dbReference type="ARBA" id="ARBA00023172"/>
    </source>
</evidence>
<keyword evidence="4 7" id="KW-0233">DNA recombination</keyword>
<evidence type="ECO:0000256" key="6">
    <source>
        <dbReference type="ARBA" id="ARBA00033409"/>
    </source>
</evidence>
<keyword evidence="10" id="KW-1185">Reference proteome</keyword>
<dbReference type="NCBIfam" id="TIGR00613">
    <property type="entry name" value="reco"/>
    <property type="match status" value="1"/>
</dbReference>
<dbReference type="AlphaFoldDB" id="I3ZJM3"/>
<dbReference type="PANTHER" id="PTHR33991:SF1">
    <property type="entry name" value="DNA REPAIR PROTEIN RECO"/>
    <property type="match status" value="1"/>
</dbReference>
<protein>
    <recommendedName>
        <fullName evidence="2 7">DNA repair protein RecO</fullName>
    </recommendedName>
    <alternativeName>
        <fullName evidence="6 7">Recombination protein O</fullName>
    </alternativeName>
</protein>